<keyword evidence="7" id="KW-0229">DNA integration</keyword>
<dbReference type="Pfam" id="PF17921">
    <property type="entry name" value="Integrase_H2C2"/>
    <property type="match status" value="1"/>
</dbReference>
<dbReference type="FunFam" id="3.30.420.10:FF:000032">
    <property type="entry name" value="Retrovirus-related Pol polyprotein from transposon 297-like Protein"/>
    <property type="match status" value="1"/>
</dbReference>
<accession>A0A3B3XKG5</accession>
<dbReference type="PROSITE" id="PS50013">
    <property type="entry name" value="CHROMO_2"/>
    <property type="match status" value="1"/>
</dbReference>
<dbReference type="GO" id="GO:0006310">
    <property type="term" value="P:DNA recombination"/>
    <property type="evidence" value="ECO:0007669"/>
    <property type="project" value="UniProtKB-KW"/>
</dbReference>
<dbReference type="SUPFAM" id="SSF54160">
    <property type="entry name" value="Chromo domain-like"/>
    <property type="match status" value="1"/>
</dbReference>
<dbReference type="Pfam" id="PF24626">
    <property type="entry name" value="SH3_Tf2-1"/>
    <property type="match status" value="1"/>
</dbReference>
<dbReference type="GO" id="GO:0004190">
    <property type="term" value="F:aspartic-type endopeptidase activity"/>
    <property type="evidence" value="ECO:0007669"/>
    <property type="project" value="UniProtKB-KW"/>
</dbReference>
<dbReference type="GO" id="GO:0006508">
    <property type="term" value="P:proteolysis"/>
    <property type="evidence" value="ECO:0007669"/>
    <property type="project" value="UniProtKB-KW"/>
</dbReference>
<dbReference type="SMART" id="SM00298">
    <property type="entry name" value="CHROMO"/>
    <property type="match status" value="1"/>
</dbReference>
<feature type="domain" description="Chromo" evidence="13">
    <location>
        <begin position="402"/>
        <end position="460"/>
    </location>
</feature>
<dbReference type="InterPro" id="IPR001584">
    <property type="entry name" value="Integrase_cat-core"/>
</dbReference>
<dbReference type="InterPro" id="IPR036397">
    <property type="entry name" value="RNaseH_sf"/>
</dbReference>
<protein>
    <recommendedName>
        <fullName evidence="12">Gypsy retrotransposon integrase-like protein 1</fullName>
    </recommendedName>
</protein>
<dbReference type="GO" id="GO:0046872">
    <property type="term" value="F:metal ion binding"/>
    <property type="evidence" value="ECO:0007669"/>
    <property type="project" value="UniProtKB-KW"/>
</dbReference>
<proteinExistence type="predicted"/>
<keyword evidence="8" id="KW-0695">RNA-directed DNA polymerase</keyword>
<keyword evidence="9" id="KW-0548">Nucleotidyltransferase</keyword>
<reference evidence="15" key="1">
    <citation type="submission" date="2025-08" db="UniProtKB">
        <authorList>
            <consortium name="Ensembl"/>
        </authorList>
    </citation>
    <scope>IDENTIFICATION</scope>
</reference>
<evidence type="ECO:0000259" key="13">
    <source>
        <dbReference type="PROSITE" id="PS50013"/>
    </source>
</evidence>
<evidence type="ECO:0000256" key="7">
    <source>
        <dbReference type="ARBA" id="ARBA00022908"/>
    </source>
</evidence>
<keyword evidence="11" id="KW-0233">DNA recombination</keyword>
<evidence type="ECO:0000313" key="16">
    <source>
        <dbReference type="Proteomes" id="UP000261480"/>
    </source>
</evidence>
<dbReference type="Gene3D" id="1.10.340.70">
    <property type="match status" value="1"/>
</dbReference>
<keyword evidence="4" id="KW-0064">Aspartyl protease</keyword>
<dbReference type="InterPro" id="IPR012337">
    <property type="entry name" value="RNaseH-like_sf"/>
</dbReference>
<keyword evidence="9" id="KW-0808">Transferase</keyword>
<name>A0A3B3XKG5_9TELE</name>
<comment type="subcellular location">
    <subcellularLocation>
        <location evidence="1">Nucleus</location>
    </subcellularLocation>
</comment>
<evidence type="ECO:0000256" key="11">
    <source>
        <dbReference type="ARBA" id="ARBA00023172"/>
    </source>
</evidence>
<keyword evidence="6" id="KW-0460">Magnesium</keyword>
<dbReference type="PANTHER" id="PTHR37984">
    <property type="entry name" value="PROTEIN CBG26694"/>
    <property type="match status" value="1"/>
</dbReference>
<dbReference type="InterPro" id="IPR056924">
    <property type="entry name" value="SH3_Tf2-1"/>
</dbReference>
<dbReference type="InterPro" id="IPR050951">
    <property type="entry name" value="Retrovirus_Pol_polyprotein"/>
</dbReference>
<dbReference type="GO" id="GO:0003677">
    <property type="term" value="F:DNA binding"/>
    <property type="evidence" value="ECO:0007669"/>
    <property type="project" value="UniProtKB-KW"/>
</dbReference>
<evidence type="ECO:0000256" key="6">
    <source>
        <dbReference type="ARBA" id="ARBA00022842"/>
    </source>
</evidence>
<dbReference type="PROSITE" id="PS50994">
    <property type="entry name" value="INTEGRASE"/>
    <property type="match status" value="1"/>
</dbReference>
<evidence type="ECO:0000256" key="4">
    <source>
        <dbReference type="ARBA" id="ARBA00022750"/>
    </source>
</evidence>
<evidence type="ECO:0000256" key="12">
    <source>
        <dbReference type="ARBA" id="ARBA00039658"/>
    </source>
</evidence>
<evidence type="ECO:0000256" key="1">
    <source>
        <dbReference type="ARBA" id="ARBA00004123"/>
    </source>
</evidence>
<keyword evidence="16" id="KW-1185">Reference proteome</keyword>
<dbReference type="GO" id="GO:0003887">
    <property type="term" value="F:DNA-directed DNA polymerase activity"/>
    <property type="evidence" value="ECO:0007669"/>
    <property type="project" value="UniProtKB-KW"/>
</dbReference>
<sequence>MVTWEIEDLVRQAQQSEPDPGTGPSNRIFVPSTMRARVIDWLHSSKFSAHPGISRTTALVNRHFWWPSIVKDVREFVLACTIFVRNKPSHQSPSGLLQPLPTPKRPWSHIAIDFVTGLPISKGMNTIFTIIDRFSKACHLIPLKKLPSAFQTAQLLVKHVFRLHGIPQEILSDRGPQFSAQVWKHFCSALEAKVSLTSGYHPQSNGQVERMNQELEATLRCLTSSSPTDWSSYLPWVEYAHNAHISAATGLSPFEVSLGYQPPLFPADEKDIAVTSIQHHIRRCKAIWSKTVAALNRTAEQNRRWADRKRRVAPTYKPGQEVWLSTRDIPLKSVSRKLAPRFIGPYVVERIVGPSAVRLRLPVSLRIHPTFHVSQVKPVHSSPLCPPVEPPPPRNIDGHPAYTVRRIVESRRRGRGWQYLVDWEGYGPEDRMWVPRSFILDPSLISDFRSSSSSSSGPPGGGH</sequence>
<keyword evidence="2" id="KW-0645">Protease</keyword>
<dbReference type="GO" id="GO:0015074">
    <property type="term" value="P:DNA integration"/>
    <property type="evidence" value="ECO:0007669"/>
    <property type="project" value="UniProtKB-KW"/>
</dbReference>
<dbReference type="InterPro" id="IPR000953">
    <property type="entry name" value="Chromo/chromo_shadow_dom"/>
</dbReference>
<evidence type="ECO:0000256" key="10">
    <source>
        <dbReference type="ARBA" id="ARBA00023125"/>
    </source>
</evidence>
<keyword evidence="9" id="KW-0239">DNA-directed DNA polymerase</keyword>
<dbReference type="STRING" id="48701.ENSPMEP00000015502"/>
<feature type="domain" description="Integrase catalytic" evidence="14">
    <location>
        <begin position="102"/>
        <end position="261"/>
    </location>
</feature>
<dbReference type="Pfam" id="PF00665">
    <property type="entry name" value="rve"/>
    <property type="match status" value="1"/>
</dbReference>
<reference evidence="15" key="2">
    <citation type="submission" date="2025-09" db="UniProtKB">
        <authorList>
            <consortium name="Ensembl"/>
        </authorList>
    </citation>
    <scope>IDENTIFICATION</scope>
</reference>
<dbReference type="GO" id="GO:0005634">
    <property type="term" value="C:nucleus"/>
    <property type="evidence" value="ECO:0007669"/>
    <property type="project" value="UniProtKB-SubCell"/>
</dbReference>
<dbReference type="Pfam" id="PF00385">
    <property type="entry name" value="Chromo"/>
    <property type="match status" value="1"/>
</dbReference>
<dbReference type="InterPro" id="IPR016197">
    <property type="entry name" value="Chromo-like_dom_sf"/>
</dbReference>
<evidence type="ECO:0000259" key="14">
    <source>
        <dbReference type="PROSITE" id="PS50994"/>
    </source>
</evidence>
<dbReference type="Ensembl" id="ENSPMET00000023788.1">
    <property type="protein sequence ID" value="ENSPMEP00000015502.1"/>
    <property type="gene ID" value="ENSPMEG00000018018.1"/>
</dbReference>
<evidence type="ECO:0000313" key="15">
    <source>
        <dbReference type="Ensembl" id="ENSPMEP00000015502.1"/>
    </source>
</evidence>
<evidence type="ECO:0000256" key="5">
    <source>
        <dbReference type="ARBA" id="ARBA00022801"/>
    </source>
</evidence>
<evidence type="ECO:0000256" key="9">
    <source>
        <dbReference type="ARBA" id="ARBA00022932"/>
    </source>
</evidence>
<dbReference type="InterPro" id="IPR041588">
    <property type="entry name" value="Integrase_H2C2"/>
</dbReference>
<dbReference type="Gene3D" id="3.30.420.10">
    <property type="entry name" value="Ribonuclease H-like superfamily/Ribonuclease H"/>
    <property type="match status" value="1"/>
</dbReference>
<dbReference type="InterPro" id="IPR023780">
    <property type="entry name" value="Chromo_domain"/>
</dbReference>
<dbReference type="PANTHER" id="PTHR37984:SF15">
    <property type="entry name" value="INTEGRASE CATALYTIC DOMAIN-CONTAINING PROTEIN"/>
    <property type="match status" value="1"/>
</dbReference>
<dbReference type="GO" id="GO:0003964">
    <property type="term" value="F:RNA-directed DNA polymerase activity"/>
    <property type="evidence" value="ECO:0007669"/>
    <property type="project" value="UniProtKB-KW"/>
</dbReference>
<keyword evidence="10" id="KW-0238">DNA-binding</keyword>
<evidence type="ECO:0000256" key="2">
    <source>
        <dbReference type="ARBA" id="ARBA00022670"/>
    </source>
</evidence>
<dbReference type="Proteomes" id="UP000261480">
    <property type="component" value="Unplaced"/>
</dbReference>
<dbReference type="AlphaFoldDB" id="A0A3B3XKG5"/>
<dbReference type="Gene3D" id="2.40.50.40">
    <property type="match status" value="1"/>
</dbReference>
<organism evidence="15 16">
    <name type="scientific">Poecilia mexicana</name>
    <dbReference type="NCBI Taxonomy" id="48701"/>
    <lineage>
        <taxon>Eukaryota</taxon>
        <taxon>Metazoa</taxon>
        <taxon>Chordata</taxon>
        <taxon>Craniata</taxon>
        <taxon>Vertebrata</taxon>
        <taxon>Euteleostomi</taxon>
        <taxon>Actinopterygii</taxon>
        <taxon>Neopterygii</taxon>
        <taxon>Teleostei</taxon>
        <taxon>Neoteleostei</taxon>
        <taxon>Acanthomorphata</taxon>
        <taxon>Ovalentaria</taxon>
        <taxon>Atherinomorphae</taxon>
        <taxon>Cyprinodontiformes</taxon>
        <taxon>Poeciliidae</taxon>
        <taxon>Poeciliinae</taxon>
        <taxon>Poecilia</taxon>
    </lineage>
</organism>
<evidence type="ECO:0000256" key="8">
    <source>
        <dbReference type="ARBA" id="ARBA00022918"/>
    </source>
</evidence>
<evidence type="ECO:0000256" key="3">
    <source>
        <dbReference type="ARBA" id="ARBA00022723"/>
    </source>
</evidence>
<keyword evidence="3" id="KW-0479">Metal-binding</keyword>
<keyword evidence="5" id="KW-0378">Hydrolase</keyword>
<dbReference type="SUPFAM" id="SSF53098">
    <property type="entry name" value="Ribonuclease H-like"/>
    <property type="match status" value="1"/>
</dbReference>